<dbReference type="AlphaFoldDB" id="A0A841D5E7"/>
<organism evidence="1 2">
    <name type="scientific">Planomonospora venezuelensis</name>
    <dbReference type="NCBI Taxonomy" id="1999"/>
    <lineage>
        <taxon>Bacteria</taxon>
        <taxon>Bacillati</taxon>
        <taxon>Actinomycetota</taxon>
        <taxon>Actinomycetes</taxon>
        <taxon>Streptosporangiales</taxon>
        <taxon>Streptosporangiaceae</taxon>
        <taxon>Planomonospora</taxon>
    </lineage>
</organism>
<evidence type="ECO:0000313" key="1">
    <source>
        <dbReference type="EMBL" id="MBB5962676.1"/>
    </source>
</evidence>
<sequence length="38" mass="4347">MPLKCGHRNASVTETVYRKQLRPMLLEGAEAMDQLFPD</sequence>
<dbReference type="Proteomes" id="UP000562352">
    <property type="component" value="Unassembled WGS sequence"/>
</dbReference>
<accession>A0A841D5E7</accession>
<proteinExistence type="predicted"/>
<keyword evidence="2" id="KW-1185">Reference proteome</keyword>
<comment type="caution">
    <text evidence="1">The sequence shown here is derived from an EMBL/GenBank/DDBJ whole genome shotgun (WGS) entry which is preliminary data.</text>
</comment>
<gene>
    <name evidence="1" type="ORF">FHS22_001944</name>
</gene>
<evidence type="ECO:0000313" key="2">
    <source>
        <dbReference type="Proteomes" id="UP000562352"/>
    </source>
</evidence>
<dbReference type="EMBL" id="JACHJJ010000005">
    <property type="protein sequence ID" value="MBB5962676.1"/>
    <property type="molecule type" value="Genomic_DNA"/>
</dbReference>
<evidence type="ECO:0008006" key="3">
    <source>
        <dbReference type="Google" id="ProtNLM"/>
    </source>
</evidence>
<name>A0A841D5E7_PLAVE</name>
<protein>
    <recommendedName>
        <fullName evidence="3">Integrase</fullName>
    </recommendedName>
</protein>
<reference evidence="1 2" key="1">
    <citation type="submission" date="2020-08" db="EMBL/GenBank/DDBJ databases">
        <title>Genomic Encyclopedia of Type Strains, Phase III (KMG-III): the genomes of soil and plant-associated and newly described type strains.</title>
        <authorList>
            <person name="Whitman W."/>
        </authorList>
    </citation>
    <scope>NUCLEOTIDE SEQUENCE [LARGE SCALE GENOMIC DNA]</scope>
    <source>
        <strain evidence="1 2">CECT 3303</strain>
    </source>
</reference>